<protein>
    <submittedName>
        <fullName evidence="2">Uncharacterized protein</fullName>
    </submittedName>
</protein>
<proteinExistence type="predicted"/>
<accession>A0A7S3YBL0</accession>
<dbReference type="EMBL" id="HBIV01003010">
    <property type="protein sequence ID" value="CAE0646790.1"/>
    <property type="molecule type" value="Transcribed_RNA"/>
</dbReference>
<keyword evidence="1" id="KW-1133">Transmembrane helix</keyword>
<dbReference type="AlphaFoldDB" id="A0A7S3YBL0"/>
<feature type="transmembrane region" description="Helical" evidence="1">
    <location>
        <begin position="54"/>
        <end position="75"/>
    </location>
</feature>
<organism evidence="2">
    <name type="scientific">Lotharella globosa</name>
    <dbReference type="NCBI Taxonomy" id="91324"/>
    <lineage>
        <taxon>Eukaryota</taxon>
        <taxon>Sar</taxon>
        <taxon>Rhizaria</taxon>
        <taxon>Cercozoa</taxon>
        <taxon>Chlorarachniophyceae</taxon>
        <taxon>Lotharella</taxon>
    </lineage>
</organism>
<keyword evidence="1" id="KW-0812">Transmembrane</keyword>
<evidence type="ECO:0000313" key="2">
    <source>
        <dbReference type="EMBL" id="CAE0646790.1"/>
    </source>
</evidence>
<keyword evidence="1" id="KW-0472">Membrane</keyword>
<gene>
    <name evidence="2" type="ORF">LGLO00237_LOCUS2051</name>
</gene>
<name>A0A7S3YBL0_9EUKA</name>
<evidence type="ECO:0000256" key="1">
    <source>
        <dbReference type="SAM" id="Phobius"/>
    </source>
</evidence>
<sequence length="105" mass="11749">MHMHTCKHMWRVRLVISRSNTGMLAECLDDIFVVAVVVFVVAHKGQATSDRFGYKLSFLLGLSRITSWIIRSMFIQALESTSKCRTISAVPAPAPAPSALNYRTH</sequence>
<feature type="transmembrane region" description="Helical" evidence="1">
    <location>
        <begin position="21"/>
        <end position="42"/>
    </location>
</feature>
<reference evidence="2" key="1">
    <citation type="submission" date="2021-01" db="EMBL/GenBank/DDBJ databases">
        <authorList>
            <person name="Corre E."/>
            <person name="Pelletier E."/>
            <person name="Niang G."/>
            <person name="Scheremetjew M."/>
            <person name="Finn R."/>
            <person name="Kale V."/>
            <person name="Holt S."/>
            <person name="Cochrane G."/>
            <person name="Meng A."/>
            <person name="Brown T."/>
            <person name="Cohen L."/>
        </authorList>
    </citation>
    <scope>NUCLEOTIDE SEQUENCE</scope>
    <source>
        <strain evidence="2">CCCM811</strain>
    </source>
</reference>